<dbReference type="Gene3D" id="1.20.1610.10">
    <property type="entry name" value="alpha-1,2-mannosidases domains"/>
    <property type="match status" value="1"/>
</dbReference>
<dbReference type="GO" id="GO:0006516">
    <property type="term" value="P:glycoprotein catabolic process"/>
    <property type="evidence" value="ECO:0007669"/>
    <property type="project" value="TreeGrafter"/>
</dbReference>
<dbReference type="FunFam" id="2.70.98.10:FF:000028">
    <property type="entry name" value="Alpha-1,2-mannosidase family protein (AFU_orthologue AFUA_5G10520)"/>
    <property type="match status" value="1"/>
</dbReference>
<dbReference type="Gene3D" id="1.20.1050.60">
    <property type="entry name" value="alpha-1,2-mannosidase"/>
    <property type="match status" value="1"/>
</dbReference>
<feature type="transmembrane region" description="Helical" evidence="2">
    <location>
        <begin position="821"/>
        <end position="846"/>
    </location>
</feature>
<dbReference type="GO" id="GO:0005975">
    <property type="term" value="P:carbohydrate metabolic process"/>
    <property type="evidence" value="ECO:0007669"/>
    <property type="project" value="InterPro"/>
</dbReference>
<name>A0A4P7N6L5_PYROR</name>
<dbReference type="InterPro" id="IPR014718">
    <property type="entry name" value="GH-type_carb-bd"/>
</dbReference>
<dbReference type="Gene3D" id="2.70.98.10">
    <property type="match status" value="1"/>
</dbReference>
<organism evidence="5 6">
    <name type="scientific">Pyricularia oryzae</name>
    <name type="common">Rice blast fungus</name>
    <name type="synonym">Magnaporthe oryzae</name>
    <dbReference type="NCBI Taxonomy" id="318829"/>
    <lineage>
        <taxon>Eukaryota</taxon>
        <taxon>Fungi</taxon>
        <taxon>Dikarya</taxon>
        <taxon>Ascomycota</taxon>
        <taxon>Pezizomycotina</taxon>
        <taxon>Sordariomycetes</taxon>
        <taxon>Sordariomycetidae</taxon>
        <taxon>Magnaporthales</taxon>
        <taxon>Pyriculariaceae</taxon>
        <taxon>Pyricularia</taxon>
    </lineage>
</organism>
<proteinExistence type="predicted"/>
<dbReference type="GO" id="GO:0030246">
    <property type="term" value="F:carbohydrate binding"/>
    <property type="evidence" value="ECO:0007669"/>
    <property type="project" value="InterPro"/>
</dbReference>
<evidence type="ECO:0000259" key="4">
    <source>
        <dbReference type="Pfam" id="PF17678"/>
    </source>
</evidence>
<dbReference type="EMBL" id="CP034205">
    <property type="protein sequence ID" value="QBZ57242.1"/>
    <property type="molecule type" value="Genomic_DNA"/>
</dbReference>
<dbReference type="Proteomes" id="UP000294847">
    <property type="component" value="Chromosome 2"/>
</dbReference>
<dbReference type="GO" id="GO:0005634">
    <property type="term" value="C:nucleus"/>
    <property type="evidence" value="ECO:0007669"/>
    <property type="project" value="TreeGrafter"/>
</dbReference>
<dbReference type="InterPro" id="IPR008928">
    <property type="entry name" value="6-hairpin_glycosidase_sf"/>
</dbReference>
<dbReference type="InterPro" id="IPR041371">
    <property type="entry name" value="GH92_N"/>
</dbReference>
<keyword evidence="2" id="KW-1133">Transmembrane helix</keyword>
<dbReference type="Pfam" id="PF07971">
    <property type="entry name" value="Glyco_hydro_92"/>
    <property type="match status" value="1"/>
</dbReference>
<feature type="domain" description="Glycosyl hydrolase family 92" evidence="3">
    <location>
        <begin position="298"/>
        <end position="774"/>
    </location>
</feature>
<evidence type="ECO:0000313" key="6">
    <source>
        <dbReference type="Proteomes" id="UP000294847"/>
    </source>
</evidence>
<dbReference type="AlphaFoldDB" id="A0A4P7N6L5"/>
<feature type="transmembrane region" description="Helical" evidence="2">
    <location>
        <begin position="12"/>
        <end position="32"/>
    </location>
</feature>
<keyword evidence="2" id="KW-0472">Membrane</keyword>
<dbReference type="InterPro" id="IPR012939">
    <property type="entry name" value="Glyco_hydro_92"/>
</dbReference>
<feature type="region of interest" description="Disordered" evidence="1">
    <location>
        <begin position="774"/>
        <end position="799"/>
    </location>
</feature>
<evidence type="ECO:0000256" key="1">
    <source>
        <dbReference type="SAM" id="MobiDB-lite"/>
    </source>
</evidence>
<dbReference type="Pfam" id="PF17678">
    <property type="entry name" value="Glyco_hydro_92N"/>
    <property type="match status" value="1"/>
</dbReference>
<dbReference type="NCBIfam" id="TIGR01180">
    <property type="entry name" value="aman2_put"/>
    <property type="match status" value="1"/>
</dbReference>
<dbReference type="GO" id="GO:0005829">
    <property type="term" value="C:cytosol"/>
    <property type="evidence" value="ECO:0007669"/>
    <property type="project" value="TreeGrafter"/>
</dbReference>
<dbReference type="InterPro" id="IPR005887">
    <property type="entry name" value="GH92_a_mannosidase_put"/>
</dbReference>
<dbReference type="FunFam" id="1.20.1050.60:FF:000002">
    <property type="entry name" value="Glycosyl hydrolase family 92"/>
    <property type="match status" value="1"/>
</dbReference>
<evidence type="ECO:0000259" key="3">
    <source>
        <dbReference type="Pfam" id="PF07971"/>
    </source>
</evidence>
<dbReference type="SUPFAM" id="SSF48208">
    <property type="entry name" value="Six-hairpin glycosidases"/>
    <property type="match status" value="1"/>
</dbReference>
<dbReference type="PANTHER" id="PTHR12143">
    <property type="entry name" value="PEPTIDE N-GLYCANASE PNGASE -RELATED"/>
    <property type="match status" value="1"/>
</dbReference>
<gene>
    <name evidence="5" type="ORF">PoMZ_02166</name>
</gene>
<dbReference type="FunFam" id="3.30.2080.10:FF:000001">
    <property type="entry name" value="Alpha-1,2-mannosidase subfamily"/>
    <property type="match status" value="1"/>
</dbReference>
<evidence type="ECO:0000313" key="5">
    <source>
        <dbReference type="EMBL" id="QBZ57242.1"/>
    </source>
</evidence>
<dbReference type="GO" id="GO:0000224">
    <property type="term" value="F:peptide-N4-(N-acetyl-beta-glucosaminyl)asparagine amidase activity"/>
    <property type="evidence" value="ECO:0007669"/>
    <property type="project" value="TreeGrafter"/>
</dbReference>
<feature type="region of interest" description="Disordered" evidence="1">
    <location>
        <begin position="894"/>
        <end position="914"/>
    </location>
</feature>
<evidence type="ECO:0000256" key="2">
    <source>
        <dbReference type="SAM" id="Phobius"/>
    </source>
</evidence>
<dbReference type="PANTHER" id="PTHR12143:SF44">
    <property type="entry name" value="GLYCOSYL HYDROLASE FAMILY 92 DOMAIN-CONTAINING PROTEIN"/>
    <property type="match status" value="1"/>
</dbReference>
<feature type="region of interest" description="Disordered" evidence="1">
    <location>
        <begin position="857"/>
        <end position="882"/>
    </location>
</feature>
<protein>
    <recommendedName>
        <fullName evidence="7">Glycosyl hydrolase</fullName>
    </recommendedName>
</protein>
<evidence type="ECO:0008006" key="7">
    <source>
        <dbReference type="Google" id="ProtNLM"/>
    </source>
</evidence>
<dbReference type="Gene3D" id="3.30.2080.10">
    <property type="entry name" value="GH92 mannosidase domain"/>
    <property type="match status" value="1"/>
</dbReference>
<keyword evidence="2" id="KW-0812">Transmembrane</keyword>
<feature type="domain" description="Glycosyl hydrolase family 92 N-terminal" evidence="4">
    <location>
        <begin position="47"/>
        <end position="292"/>
    </location>
</feature>
<accession>A0A4P7N6L5</accession>
<reference evidence="5 6" key="1">
    <citation type="journal article" date="2019" name="Mol. Biol. Evol.">
        <title>Blast fungal genomes show frequent chromosomal changes, gene gains and losses, and effector gene turnover.</title>
        <authorList>
            <person name="Gomez Luciano L.B."/>
            <person name="Jason Tsai I."/>
            <person name="Chuma I."/>
            <person name="Tosa Y."/>
            <person name="Chen Y.H."/>
            <person name="Li J.Y."/>
            <person name="Li M.Y."/>
            <person name="Jade Lu M.Y."/>
            <person name="Nakayashiki H."/>
            <person name="Li W.H."/>
        </authorList>
    </citation>
    <scope>NUCLEOTIDE SEQUENCE [LARGE SCALE GENOMIC DNA]</scope>
    <source>
        <strain evidence="5">MZ5-1-6</strain>
    </source>
</reference>
<dbReference type="InterPro" id="IPR050883">
    <property type="entry name" value="PNGase"/>
</dbReference>
<sequence>MRGLPLQWPCLSSTHIVFLGFSMALIHIFFLLSSLVSLAQQAELADYVFTNTGSEGGGNTFPGVSEPFGMVKLGPDVFQDRVDSYSGYLPNGKIKAFSMLHLSGTGGAPKYGVVAQMPVVGNIANPLDDYLAARDAPDMTEVGYYKSRLATGITVELAASSRAGMLQYTFPSGPTPRNVIVDVSHVLPSYRGQGLGQRYLGGSISVDRDDSGNLQYKGSGSYDNGWNRAPKWTVYFCGAFNSSATFKTFVGTNATANTLSKFSNDNKVESLSRLGAVFTFDAANVVSRVGVSFISEDQACTNLDQQIPESTSISQLRQKTRDVWNTDVLSRVASNDKNTTKLQHLYTSMYFMHLMPINKTGENPEWKSTEPYYDDIFTLWDLFRCTTALLHVFQPKVYEEFIRSLIDTWRHEGYLPDARSSFFNGATQGGSNADTVLADAYVKGVRGQINWEDGFAAMVKDAEVVPALNDDPRDKTGSTKEGRGALPDWKERGFLSTKFERSVSRAVEYSQNDFGLSQVAKGLGKTAEAEKYMKRSRQWRSHWNKDMKALGFSGFLGPKGEDGQFEEQDPLNCRGCYWGDNYYEALPWEYTFGPHHDISTLIDYSGGPRRFASRLQWTFEPNVRPKGHERFNRMIFDPGNEPSFTTPYLYNFVGRQDMTVNTTRYLGKTYYGVRPNGLPGNSDAGAMESWILWVMLGLYPMTGQTTFLIGSPWLDDITISLGDGKSLQITSTGGSEDSFYVQSLKVNGKNWTKTWVTWDDIFAKGGKLEFTLGPEPSNFGATSPESPPPPSPASEYKSGETYMGNLGGYTSNMNSGGHPSWLIPVAVTVPIVVVAAFAICVTFFFIRRRRAAAAQKALSSGSGTPESGIETLTPTSQPVDTSKTNVQVEIVGAPPLDSTQGANIAQLPPPVANR</sequence>